<evidence type="ECO:0000256" key="4">
    <source>
        <dbReference type="ARBA" id="ARBA00022475"/>
    </source>
</evidence>
<evidence type="ECO:0000256" key="5">
    <source>
        <dbReference type="ARBA" id="ARBA00022692"/>
    </source>
</evidence>
<feature type="transmembrane region" description="Helical" evidence="8">
    <location>
        <begin position="62"/>
        <end position="83"/>
    </location>
</feature>
<keyword evidence="4" id="KW-1003">Cell membrane</keyword>
<feature type="transmembrane region" description="Helical" evidence="8">
    <location>
        <begin position="264"/>
        <end position="281"/>
    </location>
</feature>
<proteinExistence type="inferred from homology"/>
<evidence type="ECO:0000256" key="3">
    <source>
        <dbReference type="ARBA" id="ARBA00022448"/>
    </source>
</evidence>
<dbReference type="RefSeq" id="WP_150901988.1">
    <property type="nucleotide sequence ID" value="NZ_VTWT01000001.1"/>
</dbReference>
<keyword evidence="7 8" id="KW-0472">Membrane</keyword>
<comment type="subcellular location">
    <subcellularLocation>
        <location evidence="1">Cell membrane</location>
        <topology evidence="1">Multi-pass membrane protein</topology>
    </subcellularLocation>
</comment>
<dbReference type="Pfam" id="PF01594">
    <property type="entry name" value="AI-2E_transport"/>
    <property type="match status" value="1"/>
</dbReference>
<evidence type="ECO:0000256" key="8">
    <source>
        <dbReference type="SAM" id="Phobius"/>
    </source>
</evidence>
<reference evidence="9 10" key="1">
    <citation type="submission" date="2019-09" db="EMBL/GenBank/DDBJ databases">
        <title>Genome sequence of Adhaeribacter sp. M2.</title>
        <authorList>
            <person name="Srinivasan S."/>
        </authorList>
    </citation>
    <scope>NUCLEOTIDE SEQUENCE [LARGE SCALE GENOMIC DNA]</scope>
    <source>
        <strain evidence="9 10">M2</strain>
    </source>
</reference>
<feature type="transmembrane region" description="Helical" evidence="8">
    <location>
        <begin position="230"/>
        <end position="257"/>
    </location>
</feature>
<dbReference type="AlphaFoldDB" id="A0A5N1J958"/>
<feature type="transmembrane region" description="Helical" evidence="8">
    <location>
        <begin position="202"/>
        <end position="224"/>
    </location>
</feature>
<feature type="transmembrane region" description="Helical" evidence="8">
    <location>
        <begin position="301"/>
        <end position="332"/>
    </location>
</feature>
<dbReference type="InterPro" id="IPR002549">
    <property type="entry name" value="AI-2E-like"/>
</dbReference>
<accession>A0A5N1J958</accession>
<feature type="transmembrane region" description="Helical" evidence="8">
    <location>
        <begin position="7"/>
        <end position="26"/>
    </location>
</feature>
<dbReference type="PANTHER" id="PTHR21716">
    <property type="entry name" value="TRANSMEMBRANE PROTEIN"/>
    <property type="match status" value="1"/>
</dbReference>
<dbReference type="PANTHER" id="PTHR21716:SF53">
    <property type="entry name" value="PERMEASE PERM-RELATED"/>
    <property type="match status" value="1"/>
</dbReference>
<evidence type="ECO:0000256" key="2">
    <source>
        <dbReference type="ARBA" id="ARBA00009773"/>
    </source>
</evidence>
<keyword evidence="3" id="KW-0813">Transport</keyword>
<keyword evidence="5 8" id="KW-0812">Transmembrane</keyword>
<name>A0A5N1J958_9BACT</name>
<dbReference type="Proteomes" id="UP000326570">
    <property type="component" value="Unassembled WGS sequence"/>
</dbReference>
<dbReference type="GO" id="GO:0005886">
    <property type="term" value="C:plasma membrane"/>
    <property type="evidence" value="ECO:0007669"/>
    <property type="project" value="UniProtKB-SubCell"/>
</dbReference>
<keyword evidence="6 8" id="KW-1133">Transmembrane helix</keyword>
<protein>
    <submittedName>
        <fullName evidence="9">AI-2E family transporter</fullName>
    </submittedName>
</protein>
<evidence type="ECO:0000313" key="10">
    <source>
        <dbReference type="Proteomes" id="UP000326570"/>
    </source>
</evidence>
<sequence length="374" mass="40774">MPKTTLPFFARVTITLLGLILLTVILWYSREILVPLAFAALLATLLNPVLNALERMKIPRLLAISLTVLLAILIVFGLAYFIAVQFSQFSEALPQFKAKLLSLVADFQAWLESRFRISTAKQVAYLRQGTSNLLQNSGALLSTTFGLVTGLVVLITLIPVYVFLLLLYRNLLVYFILQVFSNYNTHKVSTILDEIKKVIQSYIFGLLIEAAIVAALNSIALLLLGIDYAILLGVLGAVLNMIPYLGGLVAIALPVLIAMATKESLFYPLAVIGAYMFIQFIDNNILVPKVVASKVRINALISILAVLVGGALWGIAGMFLSIPLVAILKIIFDRIAPLKPWGMLLGDDIPDAALLHASSQTDSGIIILDKAPEE</sequence>
<dbReference type="GO" id="GO:0055085">
    <property type="term" value="P:transmembrane transport"/>
    <property type="evidence" value="ECO:0007669"/>
    <property type="project" value="TreeGrafter"/>
</dbReference>
<comment type="similarity">
    <text evidence="2">Belongs to the autoinducer-2 exporter (AI-2E) (TC 2.A.86) family.</text>
</comment>
<gene>
    <name evidence="9" type="ORF">F0P94_01825</name>
</gene>
<comment type="caution">
    <text evidence="9">The sequence shown here is derived from an EMBL/GenBank/DDBJ whole genome shotgun (WGS) entry which is preliminary data.</text>
</comment>
<feature type="transmembrane region" description="Helical" evidence="8">
    <location>
        <begin position="145"/>
        <end position="168"/>
    </location>
</feature>
<evidence type="ECO:0000313" key="9">
    <source>
        <dbReference type="EMBL" id="KAA9345845.1"/>
    </source>
</evidence>
<keyword evidence="10" id="KW-1185">Reference proteome</keyword>
<evidence type="ECO:0000256" key="6">
    <source>
        <dbReference type="ARBA" id="ARBA00022989"/>
    </source>
</evidence>
<evidence type="ECO:0000256" key="1">
    <source>
        <dbReference type="ARBA" id="ARBA00004651"/>
    </source>
</evidence>
<feature type="transmembrane region" description="Helical" evidence="8">
    <location>
        <begin position="32"/>
        <end position="50"/>
    </location>
</feature>
<evidence type="ECO:0000256" key="7">
    <source>
        <dbReference type="ARBA" id="ARBA00023136"/>
    </source>
</evidence>
<organism evidence="9 10">
    <name type="scientific">Adhaeribacter soli</name>
    <dbReference type="NCBI Taxonomy" id="2607655"/>
    <lineage>
        <taxon>Bacteria</taxon>
        <taxon>Pseudomonadati</taxon>
        <taxon>Bacteroidota</taxon>
        <taxon>Cytophagia</taxon>
        <taxon>Cytophagales</taxon>
        <taxon>Hymenobacteraceae</taxon>
        <taxon>Adhaeribacter</taxon>
    </lineage>
</organism>
<dbReference type="EMBL" id="VTWT01000001">
    <property type="protein sequence ID" value="KAA9345845.1"/>
    <property type="molecule type" value="Genomic_DNA"/>
</dbReference>